<dbReference type="OrthoDB" id="5837753at2759"/>
<dbReference type="FunFam" id="3.40.50.1820:FF:000057">
    <property type="entry name" value="Lipase"/>
    <property type="match status" value="1"/>
</dbReference>
<organism evidence="10 11">
    <name type="scientific">Litomosoides sigmodontis</name>
    <name type="common">Filarial nematode worm</name>
    <dbReference type="NCBI Taxonomy" id="42156"/>
    <lineage>
        <taxon>Eukaryota</taxon>
        <taxon>Metazoa</taxon>
        <taxon>Ecdysozoa</taxon>
        <taxon>Nematoda</taxon>
        <taxon>Chromadorea</taxon>
        <taxon>Rhabditida</taxon>
        <taxon>Spirurina</taxon>
        <taxon>Spiruromorpha</taxon>
        <taxon>Filarioidea</taxon>
        <taxon>Onchocercidae</taxon>
        <taxon>Litomosoides</taxon>
    </lineage>
</organism>
<dbReference type="InterPro" id="IPR006693">
    <property type="entry name" value="AB_hydrolase_lipase"/>
</dbReference>
<evidence type="ECO:0000256" key="8">
    <source>
        <dbReference type="PIRSR" id="PIRSR000862-1"/>
    </source>
</evidence>
<evidence type="ECO:0000256" key="3">
    <source>
        <dbReference type="ARBA" id="ARBA00022801"/>
    </source>
</evidence>
<feature type="active site" description="Charge relay system" evidence="8">
    <location>
        <position position="345"/>
    </location>
</feature>
<name>A0A3P6U4J6_LITSI</name>
<evidence type="ECO:0000256" key="6">
    <source>
        <dbReference type="ARBA" id="ARBA00023180"/>
    </source>
</evidence>
<feature type="active site" description="Charge relay system" evidence="8">
    <location>
        <position position="313"/>
    </location>
</feature>
<dbReference type="EMBL" id="UYRX01000052">
    <property type="protein sequence ID" value="VDK71571.1"/>
    <property type="molecule type" value="Genomic_DNA"/>
</dbReference>
<keyword evidence="3 7" id="KW-0378">Hydrolase</keyword>
<dbReference type="InterPro" id="IPR029058">
    <property type="entry name" value="AB_hydrolase_fold"/>
</dbReference>
<evidence type="ECO:0000256" key="1">
    <source>
        <dbReference type="ARBA" id="ARBA00010701"/>
    </source>
</evidence>
<dbReference type="Pfam" id="PF04083">
    <property type="entry name" value="Abhydro_lipase"/>
    <property type="match status" value="1"/>
</dbReference>
<evidence type="ECO:0000256" key="4">
    <source>
        <dbReference type="ARBA" id="ARBA00022963"/>
    </source>
</evidence>
<feature type="domain" description="Partial AB-hydrolase lipase" evidence="9">
    <location>
        <begin position="39"/>
        <end position="99"/>
    </location>
</feature>
<dbReference type="Gene3D" id="3.40.50.1820">
    <property type="entry name" value="alpha/beta hydrolase"/>
    <property type="match status" value="1"/>
</dbReference>
<accession>A0A3P6U4J6</accession>
<dbReference type="GO" id="GO:0016788">
    <property type="term" value="F:hydrolase activity, acting on ester bonds"/>
    <property type="evidence" value="ECO:0007669"/>
    <property type="project" value="InterPro"/>
</dbReference>
<dbReference type="PIRSF" id="PIRSF000862">
    <property type="entry name" value="Steryl_ester_lip"/>
    <property type="match status" value="1"/>
</dbReference>
<evidence type="ECO:0000313" key="10">
    <source>
        <dbReference type="EMBL" id="VDK71571.1"/>
    </source>
</evidence>
<dbReference type="STRING" id="42156.A0A3P6U4J6"/>
<evidence type="ECO:0000256" key="5">
    <source>
        <dbReference type="ARBA" id="ARBA00023098"/>
    </source>
</evidence>
<protein>
    <recommendedName>
        <fullName evidence="7">Lipase</fullName>
    </recommendedName>
</protein>
<dbReference type="OMA" id="NEEHYNG"/>
<sequence length="396" mass="45033">MVNLHIIHDAIIIVGVFLIIIPGHYCSDVPPEAKMTAIEMILYHGYPVQVFRTRTTDGYILDLHRIPFGRNGCPSGQMYRPVIFLQHGLLGSSADWVGNFPNQSFVKSEQSSDWDGIARFDLDASFDLVLNVTKESSLYYVGFSQGTLIMFAKLSQDPNFASKLRKFFALGPVVTVANVKGFFRLLATKLFPSAKLMRRFFGTKYFTFNSKLARIICKNVYLNPLCNDIIFHIAGPRSDQFNKSRLLVYIGGEGGTSVMNMIHWMQMVNSGKMQAYDYESVELNQLHYGRDSPPVYNISSINVPIYLYWGKNDWLATASDVTNSLLSVLPSSSIRLKREFENYNHLDFIWGLRAAAEIYQPIISIIQNDMRTRVQDKKSFANLVLTQPMNYARSSF</sequence>
<dbReference type="InterPro" id="IPR025483">
    <property type="entry name" value="Lipase_euk"/>
</dbReference>
<dbReference type="GO" id="GO:0016042">
    <property type="term" value="P:lipid catabolic process"/>
    <property type="evidence" value="ECO:0007669"/>
    <property type="project" value="UniProtKB-KW"/>
</dbReference>
<proteinExistence type="inferred from homology"/>
<feature type="active site" description="Nucleophile" evidence="8">
    <location>
        <position position="144"/>
    </location>
</feature>
<evidence type="ECO:0000256" key="7">
    <source>
        <dbReference type="PIRNR" id="PIRNR000862"/>
    </source>
</evidence>
<keyword evidence="11" id="KW-1185">Reference proteome</keyword>
<comment type="similarity">
    <text evidence="1 7">Belongs to the AB hydrolase superfamily. Lipase family.</text>
</comment>
<keyword evidence="4 7" id="KW-0442">Lipid degradation</keyword>
<keyword evidence="6" id="KW-0325">Glycoprotein</keyword>
<evidence type="ECO:0000313" key="11">
    <source>
        <dbReference type="Proteomes" id="UP000277928"/>
    </source>
</evidence>
<evidence type="ECO:0000256" key="2">
    <source>
        <dbReference type="ARBA" id="ARBA00022729"/>
    </source>
</evidence>
<keyword evidence="5" id="KW-0443">Lipid metabolism</keyword>
<dbReference type="PANTHER" id="PTHR11005">
    <property type="entry name" value="LYSOSOMAL ACID LIPASE-RELATED"/>
    <property type="match status" value="1"/>
</dbReference>
<reference evidence="10 11" key="1">
    <citation type="submission" date="2018-08" db="EMBL/GenBank/DDBJ databases">
        <authorList>
            <person name="Laetsch R D."/>
            <person name="Stevens L."/>
            <person name="Kumar S."/>
            <person name="Blaxter L. M."/>
        </authorList>
    </citation>
    <scope>NUCLEOTIDE SEQUENCE [LARGE SCALE GENOMIC DNA]</scope>
</reference>
<dbReference type="SUPFAM" id="SSF53474">
    <property type="entry name" value="alpha/beta-Hydrolases"/>
    <property type="match status" value="1"/>
</dbReference>
<dbReference type="Proteomes" id="UP000277928">
    <property type="component" value="Unassembled WGS sequence"/>
</dbReference>
<evidence type="ECO:0000259" key="9">
    <source>
        <dbReference type="Pfam" id="PF04083"/>
    </source>
</evidence>
<keyword evidence="2" id="KW-0732">Signal</keyword>
<gene>
    <name evidence="10" type="ORF">NLS_LOCUS1479</name>
</gene>
<dbReference type="AlphaFoldDB" id="A0A3P6U4J6"/>